<proteinExistence type="predicted"/>
<reference evidence="1" key="1">
    <citation type="submission" date="2014-12" db="EMBL/GenBank/DDBJ databases">
        <title>Insight into the proteome of Arion vulgaris.</title>
        <authorList>
            <person name="Aradska J."/>
            <person name="Bulat T."/>
            <person name="Smidak R."/>
            <person name="Sarate P."/>
            <person name="Gangsoo J."/>
            <person name="Sialana F."/>
            <person name="Bilban M."/>
            <person name="Lubec G."/>
        </authorList>
    </citation>
    <scope>NUCLEOTIDE SEQUENCE</scope>
    <source>
        <tissue evidence="1">Skin</tissue>
    </source>
</reference>
<organism evidence="1">
    <name type="scientific">Arion vulgaris</name>
    <dbReference type="NCBI Taxonomy" id="1028688"/>
    <lineage>
        <taxon>Eukaryota</taxon>
        <taxon>Metazoa</taxon>
        <taxon>Spiralia</taxon>
        <taxon>Lophotrochozoa</taxon>
        <taxon>Mollusca</taxon>
        <taxon>Gastropoda</taxon>
        <taxon>Heterobranchia</taxon>
        <taxon>Euthyneura</taxon>
        <taxon>Panpulmonata</taxon>
        <taxon>Eupulmonata</taxon>
        <taxon>Stylommatophora</taxon>
        <taxon>Helicina</taxon>
        <taxon>Arionoidea</taxon>
        <taxon>Arionidae</taxon>
        <taxon>Arion</taxon>
    </lineage>
</organism>
<dbReference type="EMBL" id="HACG01039075">
    <property type="protein sequence ID" value="CEK85940.1"/>
    <property type="molecule type" value="Transcribed_RNA"/>
</dbReference>
<dbReference type="AlphaFoldDB" id="A0A0B7B1I4"/>
<feature type="non-terminal residue" evidence="1">
    <location>
        <position position="1"/>
    </location>
</feature>
<protein>
    <submittedName>
        <fullName evidence="1">Uncharacterized protein</fullName>
    </submittedName>
</protein>
<gene>
    <name evidence="1" type="primary">ORF150985</name>
</gene>
<accession>A0A0B7B1I4</accession>
<evidence type="ECO:0000313" key="1">
    <source>
        <dbReference type="EMBL" id="CEK85940.1"/>
    </source>
</evidence>
<sequence length="83" mass="9476">RGDRGRRPGKLAQCTIRKRICSLTYPVFCDITDMLSVADLAKWCRAVIGTMRQPLDNTRDFVMANDLEDRICGETESRINQNV</sequence>
<name>A0A0B7B1I4_9EUPU</name>